<dbReference type="PANTHER" id="PTHR36178:SF1">
    <property type="entry name" value="SODIUM_GLUTAMATE SYMPORTER"/>
    <property type="match status" value="1"/>
</dbReference>
<feature type="transmembrane region" description="Helical" evidence="1">
    <location>
        <begin position="458"/>
        <end position="477"/>
    </location>
</feature>
<dbReference type="STRING" id="108003.B1C78_16735"/>
<dbReference type="Pfam" id="PF03616">
    <property type="entry name" value="Glt_symporter"/>
    <property type="match status" value="1"/>
</dbReference>
<feature type="transmembrane region" description="Helical" evidence="1">
    <location>
        <begin position="431"/>
        <end position="451"/>
    </location>
</feature>
<sequence length="483" mass="51555">MRGTTVCPGRKEAWPLSLEQIFVALTLLGLLMLAGKWLRVRVALFGRLFLPSAILAGLLALLAGPQVLGRLASRWIAEDSPLANGVFPEATLEVWSGLPGLLISVVFAGLFLGKTIPGPRSIWRRAGPMVAHGQTLAWGQYVIGLLLALVLLTPVFGVSPMAGTLIEIGFEGGHGTAAGLAGTFRDLGFESGADLALSLATVGVVAGVLLGTLLVNWGVRTGRLSAQEADAMDTERFSEHDERESVPRFAKTRSIDPLSVHLGFFALAIGIGWLILQGLILLESMTWNTDGEGLALMEHIPLFPLAMVGGVLVQVALMRLGHAKSLDRRLINRISGAALDVLIVSALATLSLEAVGTHIWTFLILAVAGIAWCLFGFLVLAPRMFPRDWFPMGLANFGQGIGMTVIGLLLVRMADPDNRSGAMESFGYKQLLFEPVVGGGLFTALSLPLVYQFGALPVLIGCSMLMTGWLIFGLWAFGPEKDQ</sequence>
<feature type="transmembrane region" description="Helical" evidence="1">
    <location>
        <begin position="20"/>
        <end position="38"/>
    </location>
</feature>
<accession>A0A1V3N7D6</accession>
<feature type="transmembrane region" description="Helical" evidence="1">
    <location>
        <begin position="258"/>
        <end position="280"/>
    </location>
</feature>
<comment type="caution">
    <text evidence="2">The sequence shown here is derived from an EMBL/GenBank/DDBJ whole genome shotgun (WGS) entry which is preliminary data.</text>
</comment>
<dbReference type="GO" id="GO:0016020">
    <property type="term" value="C:membrane"/>
    <property type="evidence" value="ECO:0007669"/>
    <property type="project" value="InterPro"/>
</dbReference>
<organism evidence="2 3">
    <name type="scientific">Thioalkalivibrio denitrificans</name>
    <dbReference type="NCBI Taxonomy" id="108003"/>
    <lineage>
        <taxon>Bacteria</taxon>
        <taxon>Pseudomonadati</taxon>
        <taxon>Pseudomonadota</taxon>
        <taxon>Gammaproteobacteria</taxon>
        <taxon>Chromatiales</taxon>
        <taxon>Ectothiorhodospiraceae</taxon>
        <taxon>Thioalkalivibrio</taxon>
    </lineage>
</organism>
<feature type="transmembrane region" description="Helical" evidence="1">
    <location>
        <begin position="300"/>
        <end position="318"/>
    </location>
</feature>
<keyword evidence="1" id="KW-1133">Transmembrane helix</keyword>
<dbReference type="InterPro" id="IPR004445">
    <property type="entry name" value="GltS"/>
</dbReference>
<evidence type="ECO:0000313" key="3">
    <source>
        <dbReference type="Proteomes" id="UP000189462"/>
    </source>
</evidence>
<reference evidence="2 3" key="1">
    <citation type="submission" date="2017-02" db="EMBL/GenBank/DDBJ databases">
        <title>Genomic diversity within the haloalkaliphilic genus Thioalkalivibrio.</title>
        <authorList>
            <person name="Ahn A.-C."/>
            <person name="Meier-Kolthoff J."/>
            <person name="Overmars L."/>
            <person name="Richter M."/>
            <person name="Woyke T."/>
            <person name="Sorokin D.Y."/>
            <person name="Muyzer G."/>
        </authorList>
    </citation>
    <scope>NUCLEOTIDE SEQUENCE [LARGE SCALE GENOMIC DNA]</scope>
    <source>
        <strain evidence="2 3">ALJD</strain>
    </source>
</reference>
<feature type="transmembrane region" description="Helical" evidence="1">
    <location>
        <begin position="195"/>
        <end position="215"/>
    </location>
</feature>
<feature type="transmembrane region" description="Helical" evidence="1">
    <location>
        <begin position="45"/>
        <end position="64"/>
    </location>
</feature>
<gene>
    <name evidence="2" type="ORF">B1C78_16735</name>
</gene>
<dbReference type="AlphaFoldDB" id="A0A1V3N7D6"/>
<dbReference type="GO" id="GO:0015813">
    <property type="term" value="P:L-glutamate transmembrane transport"/>
    <property type="evidence" value="ECO:0007669"/>
    <property type="project" value="InterPro"/>
</dbReference>
<dbReference type="GO" id="GO:0015501">
    <property type="term" value="F:glutamate:sodium symporter activity"/>
    <property type="evidence" value="ECO:0007669"/>
    <property type="project" value="InterPro"/>
</dbReference>
<feature type="transmembrane region" description="Helical" evidence="1">
    <location>
        <begin position="330"/>
        <end position="352"/>
    </location>
</feature>
<feature type="transmembrane region" description="Helical" evidence="1">
    <location>
        <begin position="135"/>
        <end position="156"/>
    </location>
</feature>
<name>A0A1V3N7D6_9GAMM</name>
<evidence type="ECO:0000313" key="2">
    <source>
        <dbReference type="EMBL" id="OOG21009.1"/>
    </source>
</evidence>
<dbReference type="PANTHER" id="PTHR36178">
    <property type="entry name" value="SLR0625 PROTEIN"/>
    <property type="match status" value="1"/>
</dbReference>
<evidence type="ECO:0000256" key="1">
    <source>
        <dbReference type="SAM" id="Phobius"/>
    </source>
</evidence>
<feature type="transmembrane region" description="Helical" evidence="1">
    <location>
        <begin position="94"/>
        <end position="114"/>
    </location>
</feature>
<dbReference type="EMBL" id="MVBK01000141">
    <property type="protein sequence ID" value="OOG21009.1"/>
    <property type="molecule type" value="Genomic_DNA"/>
</dbReference>
<keyword evidence="1" id="KW-0472">Membrane</keyword>
<keyword evidence="3" id="KW-1185">Reference proteome</keyword>
<keyword evidence="1" id="KW-0812">Transmembrane</keyword>
<feature type="transmembrane region" description="Helical" evidence="1">
    <location>
        <begin position="358"/>
        <end position="381"/>
    </location>
</feature>
<dbReference type="Proteomes" id="UP000189462">
    <property type="component" value="Unassembled WGS sequence"/>
</dbReference>
<proteinExistence type="predicted"/>
<feature type="transmembrane region" description="Helical" evidence="1">
    <location>
        <begin position="393"/>
        <end position="411"/>
    </location>
</feature>
<protein>
    <submittedName>
        <fullName evidence="2">Sodium:glutamate symporter</fullName>
    </submittedName>
</protein>